<dbReference type="AlphaFoldDB" id="A0A7Y8AN16"/>
<proteinExistence type="inferred from homology"/>
<dbReference type="GO" id="GO:0016020">
    <property type="term" value="C:membrane"/>
    <property type="evidence" value="ECO:0007669"/>
    <property type="project" value="InterPro"/>
</dbReference>
<organism evidence="4 5">
    <name type="scientific">Pseudomonas tolaasii</name>
    <dbReference type="NCBI Taxonomy" id="29442"/>
    <lineage>
        <taxon>Bacteria</taxon>
        <taxon>Pseudomonadati</taxon>
        <taxon>Pseudomonadota</taxon>
        <taxon>Gammaproteobacteria</taxon>
        <taxon>Pseudomonadales</taxon>
        <taxon>Pseudomonadaceae</taxon>
        <taxon>Pseudomonas</taxon>
    </lineage>
</organism>
<comment type="similarity">
    <text evidence="1">Belongs to the outer membrane porin (Opr) (TC 1.B.25) family.</text>
</comment>
<evidence type="ECO:0000313" key="4">
    <source>
        <dbReference type="EMBL" id="NWD37136.1"/>
    </source>
</evidence>
<comment type="caution">
    <text evidence="4">The sequence shown here is derived from an EMBL/GenBank/DDBJ whole genome shotgun (WGS) entry which is preliminary data.</text>
</comment>
<reference evidence="4 5" key="1">
    <citation type="submission" date="2020-04" db="EMBL/GenBank/DDBJ databases">
        <title>Molecular characterization of pseudomonads from Agaricus bisporus reveal novel blotch 2 pathogens in Western Europe.</title>
        <authorList>
            <person name="Taparia T."/>
            <person name="Krijger M."/>
            <person name="Haynes E."/>
            <person name="Elpinstone J.G."/>
            <person name="Noble R."/>
            <person name="Van Der Wolf J."/>
        </authorList>
    </citation>
    <scope>NUCLEOTIDE SEQUENCE [LARGE SCALE GENOMIC DNA]</scope>
    <source>
        <strain evidence="4 5">IPO3746</strain>
    </source>
</reference>
<dbReference type="Gene3D" id="2.40.160.10">
    <property type="entry name" value="Porin"/>
    <property type="match status" value="1"/>
</dbReference>
<feature type="non-terminal residue" evidence="4">
    <location>
        <position position="1"/>
    </location>
</feature>
<evidence type="ECO:0000256" key="3">
    <source>
        <dbReference type="ARBA" id="ARBA00022729"/>
    </source>
</evidence>
<dbReference type="InterPro" id="IPR005318">
    <property type="entry name" value="OM_porin_bac"/>
</dbReference>
<accession>A0A7Y8AN16</accession>
<dbReference type="EMBL" id="JACAQK010000010">
    <property type="protein sequence ID" value="NWD37136.1"/>
    <property type="molecule type" value="Genomic_DNA"/>
</dbReference>
<protein>
    <submittedName>
        <fullName evidence="4">Outer membrane porin, OprD family</fullName>
    </submittedName>
</protein>
<dbReference type="Pfam" id="PF03573">
    <property type="entry name" value="OprD"/>
    <property type="match status" value="1"/>
</dbReference>
<evidence type="ECO:0000256" key="2">
    <source>
        <dbReference type="ARBA" id="ARBA00022448"/>
    </source>
</evidence>
<evidence type="ECO:0000313" key="5">
    <source>
        <dbReference type="Proteomes" id="UP000549134"/>
    </source>
</evidence>
<dbReference type="Proteomes" id="UP000549134">
    <property type="component" value="Unassembled WGS sequence"/>
</dbReference>
<keyword evidence="2" id="KW-0813">Transport</keyword>
<dbReference type="InterPro" id="IPR023614">
    <property type="entry name" value="Porin_dom_sf"/>
</dbReference>
<evidence type="ECO:0000256" key="1">
    <source>
        <dbReference type="ARBA" id="ARBA00009075"/>
    </source>
</evidence>
<gene>
    <name evidence="4" type="ORF">HX787_14865</name>
</gene>
<keyword evidence="3" id="KW-0732">Signal</keyword>
<sequence>DSGVQPRDARIDYVVQSGALKGLGASLREGSFRSGIPNVGAVDQARVIFSYTYAIF</sequence>
<name>A0A7Y8AN16_PSETO</name>